<sequence length="81" mass="8975">MSPNITCLEVKDIHLSSALSLAIDESFDIKDTAQVALLSDIHMSSQGPKEEHLGLLPLSRPTRRKYIGSALRKCLEDNQID</sequence>
<keyword evidence="2" id="KW-1185">Reference proteome</keyword>
<dbReference type="EMBL" id="JASPKY010000706">
    <property type="protein sequence ID" value="KAK9686434.1"/>
    <property type="molecule type" value="Genomic_DNA"/>
</dbReference>
<comment type="caution">
    <text evidence="1">The sequence shown here is derived from an EMBL/GenBank/DDBJ whole genome shotgun (WGS) entry which is preliminary data.</text>
</comment>
<evidence type="ECO:0000313" key="1">
    <source>
        <dbReference type="EMBL" id="KAK9686434.1"/>
    </source>
</evidence>
<gene>
    <name evidence="1" type="ORF">QE152_g37191</name>
</gene>
<protein>
    <submittedName>
        <fullName evidence="1">Uncharacterized protein</fullName>
    </submittedName>
</protein>
<dbReference type="Proteomes" id="UP001458880">
    <property type="component" value="Unassembled WGS sequence"/>
</dbReference>
<reference evidence="1 2" key="1">
    <citation type="journal article" date="2024" name="BMC Genomics">
        <title>De novo assembly and annotation of Popillia japonica's genome with initial clues to its potential as an invasive pest.</title>
        <authorList>
            <person name="Cucini C."/>
            <person name="Boschi S."/>
            <person name="Funari R."/>
            <person name="Cardaioli E."/>
            <person name="Iannotti N."/>
            <person name="Marturano G."/>
            <person name="Paoli F."/>
            <person name="Bruttini M."/>
            <person name="Carapelli A."/>
            <person name="Frati F."/>
            <person name="Nardi F."/>
        </authorList>
    </citation>
    <scope>NUCLEOTIDE SEQUENCE [LARGE SCALE GENOMIC DNA]</scope>
    <source>
        <strain evidence="1">DMR45628</strain>
    </source>
</reference>
<name>A0AAW1IBC2_POPJA</name>
<accession>A0AAW1IBC2</accession>
<evidence type="ECO:0000313" key="2">
    <source>
        <dbReference type="Proteomes" id="UP001458880"/>
    </source>
</evidence>
<dbReference type="AlphaFoldDB" id="A0AAW1IBC2"/>
<organism evidence="1 2">
    <name type="scientific">Popillia japonica</name>
    <name type="common">Japanese beetle</name>
    <dbReference type="NCBI Taxonomy" id="7064"/>
    <lineage>
        <taxon>Eukaryota</taxon>
        <taxon>Metazoa</taxon>
        <taxon>Ecdysozoa</taxon>
        <taxon>Arthropoda</taxon>
        <taxon>Hexapoda</taxon>
        <taxon>Insecta</taxon>
        <taxon>Pterygota</taxon>
        <taxon>Neoptera</taxon>
        <taxon>Endopterygota</taxon>
        <taxon>Coleoptera</taxon>
        <taxon>Polyphaga</taxon>
        <taxon>Scarabaeiformia</taxon>
        <taxon>Scarabaeidae</taxon>
        <taxon>Rutelinae</taxon>
        <taxon>Popillia</taxon>
    </lineage>
</organism>
<proteinExistence type="predicted"/>